<dbReference type="AlphaFoldDB" id="A0A9D2KX33"/>
<organism evidence="2 3">
    <name type="scientific">Candidatus Bacteroides avicola</name>
    <dbReference type="NCBI Taxonomy" id="2838468"/>
    <lineage>
        <taxon>Bacteria</taxon>
        <taxon>Pseudomonadati</taxon>
        <taxon>Bacteroidota</taxon>
        <taxon>Bacteroidia</taxon>
        <taxon>Bacteroidales</taxon>
        <taxon>Bacteroidaceae</taxon>
        <taxon>Bacteroides</taxon>
    </lineage>
</organism>
<keyword evidence="1" id="KW-0812">Transmembrane</keyword>
<reference evidence="2" key="1">
    <citation type="journal article" date="2021" name="PeerJ">
        <title>Extensive microbial diversity within the chicken gut microbiome revealed by metagenomics and culture.</title>
        <authorList>
            <person name="Gilroy R."/>
            <person name="Ravi A."/>
            <person name="Getino M."/>
            <person name="Pursley I."/>
            <person name="Horton D.L."/>
            <person name="Alikhan N.F."/>
            <person name="Baker D."/>
            <person name="Gharbi K."/>
            <person name="Hall N."/>
            <person name="Watson M."/>
            <person name="Adriaenssens E.M."/>
            <person name="Foster-Nyarko E."/>
            <person name="Jarju S."/>
            <person name="Secka A."/>
            <person name="Antonio M."/>
            <person name="Oren A."/>
            <person name="Chaudhuri R.R."/>
            <person name="La Ragione R."/>
            <person name="Hildebrand F."/>
            <person name="Pallen M.J."/>
        </authorList>
    </citation>
    <scope>NUCLEOTIDE SEQUENCE</scope>
    <source>
        <strain evidence="2">ChiHjej12B11-9795</strain>
    </source>
</reference>
<comment type="caution">
    <text evidence="2">The sequence shown here is derived from an EMBL/GenBank/DDBJ whole genome shotgun (WGS) entry which is preliminary data.</text>
</comment>
<evidence type="ECO:0000313" key="3">
    <source>
        <dbReference type="Proteomes" id="UP000823862"/>
    </source>
</evidence>
<accession>A0A9D2KX33</accession>
<dbReference type="EMBL" id="DWZI01000061">
    <property type="protein sequence ID" value="HJA86899.1"/>
    <property type="molecule type" value="Genomic_DNA"/>
</dbReference>
<feature type="transmembrane region" description="Helical" evidence="1">
    <location>
        <begin position="72"/>
        <end position="94"/>
    </location>
</feature>
<evidence type="ECO:0000256" key="1">
    <source>
        <dbReference type="SAM" id="Phobius"/>
    </source>
</evidence>
<dbReference type="Proteomes" id="UP000823862">
    <property type="component" value="Unassembled WGS sequence"/>
</dbReference>
<sequence length="143" mass="16438">MTEIDKLIEKYFDGNTSCEEERALRRFFTHEEVPPRLAIYRPLFVYLDQEAEKHRHGKEITRTRRKTPLRSILRMAGSIAAGILLCVGISRLLIPTSHAENFVIIDGKRYTDPALVQAKAREALHNVGFSQEELNDLLFSTEP</sequence>
<reference evidence="2" key="2">
    <citation type="submission" date="2021-04" db="EMBL/GenBank/DDBJ databases">
        <authorList>
            <person name="Gilroy R."/>
        </authorList>
    </citation>
    <scope>NUCLEOTIDE SEQUENCE</scope>
    <source>
        <strain evidence="2">ChiHjej12B11-9795</strain>
    </source>
</reference>
<name>A0A9D2KX33_9BACE</name>
<gene>
    <name evidence="2" type="ORF">H9950_12065</name>
</gene>
<protein>
    <submittedName>
        <fullName evidence="2">Uncharacterized protein</fullName>
    </submittedName>
</protein>
<evidence type="ECO:0000313" key="2">
    <source>
        <dbReference type="EMBL" id="HJA86899.1"/>
    </source>
</evidence>
<proteinExistence type="predicted"/>
<keyword evidence="1" id="KW-1133">Transmembrane helix</keyword>
<keyword evidence="1" id="KW-0472">Membrane</keyword>